<evidence type="ECO:0000313" key="3">
    <source>
        <dbReference type="Proteomes" id="UP000886595"/>
    </source>
</evidence>
<accession>A0A8X7WKS3</accession>
<evidence type="ECO:0000256" key="1">
    <source>
        <dbReference type="SAM" id="Phobius"/>
    </source>
</evidence>
<dbReference type="InterPro" id="IPR046345">
    <property type="entry name" value="TraB_PrgY-like"/>
</dbReference>
<evidence type="ECO:0000313" key="2">
    <source>
        <dbReference type="EMBL" id="KAG2332804.1"/>
    </source>
</evidence>
<dbReference type="CDD" id="cd14726">
    <property type="entry name" value="TraB_PrgY-like"/>
    <property type="match status" value="1"/>
</dbReference>
<dbReference type="Proteomes" id="UP000886595">
    <property type="component" value="Unassembled WGS sequence"/>
</dbReference>
<comment type="caution">
    <text evidence="2">The sequence shown here is derived from an EMBL/GenBank/DDBJ whole genome shotgun (WGS) entry which is preliminary data.</text>
</comment>
<keyword evidence="1" id="KW-1133">Transmembrane helix</keyword>
<keyword evidence="1" id="KW-0472">Membrane</keyword>
<dbReference type="GO" id="GO:0005741">
    <property type="term" value="C:mitochondrial outer membrane"/>
    <property type="evidence" value="ECO:0007669"/>
    <property type="project" value="TreeGrafter"/>
</dbReference>
<gene>
    <name evidence="2" type="ORF">Bca52824_003984</name>
</gene>
<dbReference type="PANTHER" id="PTHR21530:SF13">
    <property type="entry name" value="TRAB FAMILY PROTEIN"/>
    <property type="match status" value="1"/>
</dbReference>
<sequence length="142" mass="16522">MPLWHKVKFLYSFVFQAVFLPSPEELKKRLKATNDVDMLTLVIQEFSKEFPSLMDTLVHERDKYMACTLSRVASEHRSVVAVVGRGHLQGIKKNWNQPIKMQDLLEIPRNESKYTVKYILKSLMIAVVGIAVVYRFYLSTRS</sequence>
<reference evidence="2 3" key="1">
    <citation type="submission" date="2020-02" db="EMBL/GenBank/DDBJ databases">
        <authorList>
            <person name="Ma Q."/>
            <person name="Huang Y."/>
            <person name="Song X."/>
            <person name="Pei D."/>
        </authorList>
    </citation>
    <scope>NUCLEOTIDE SEQUENCE [LARGE SCALE GENOMIC DNA]</scope>
    <source>
        <strain evidence="2">Sxm20200214</strain>
        <tissue evidence="2">Leaf</tissue>
    </source>
</reference>
<keyword evidence="3" id="KW-1185">Reference proteome</keyword>
<feature type="transmembrane region" description="Helical" evidence="1">
    <location>
        <begin position="118"/>
        <end position="137"/>
    </location>
</feature>
<dbReference type="AlphaFoldDB" id="A0A8X7WKS3"/>
<name>A0A8X7WKS3_BRACI</name>
<dbReference type="EMBL" id="JAAMPC010000001">
    <property type="protein sequence ID" value="KAG2332804.1"/>
    <property type="molecule type" value="Genomic_DNA"/>
</dbReference>
<evidence type="ECO:0008006" key="4">
    <source>
        <dbReference type="Google" id="ProtNLM"/>
    </source>
</evidence>
<organism evidence="2 3">
    <name type="scientific">Brassica carinata</name>
    <name type="common">Ethiopian mustard</name>
    <name type="synonym">Abyssinian cabbage</name>
    <dbReference type="NCBI Taxonomy" id="52824"/>
    <lineage>
        <taxon>Eukaryota</taxon>
        <taxon>Viridiplantae</taxon>
        <taxon>Streptophyta</taxon>
        <taxon>Embryophyta</taxon>
        <taxon>Tracheophyta</taxon>
        <taxon>Spermatophyta</taxon>
        <taxon>Magnoliopsida</taxon>
        <taxon>eudicotyledons</taxon>
        <taxon>Gunneridae</taxon>
        <taxon>Pentapetalae</taxon>
        <taxon>rosids</taxon>
        <taxon>malvids</taxon>
        <taxon>Brassicales</taxon>
        <taxon>Brassicaceae</taxon>
        <taxon>Brassiceae</taxon>
        <taxon>Brassica</taxon>
    </lineage>
</organism>
<protein>
    <recommendedName>
        <fullName evidence="4">TraB family protein</fullName>
    </recommendedName>
</protein>
<dbReference type="InterPro" id="IPR002816">
    <property type="entry name" value="TraB/PrgY/GumN_fam"/>
</dbReference>
<keyword evidence="1" id="KW-0812">Transmembrane</keyword>
<dbReference type="OrthoDB" id="48306at2759"/>
<dbReference type="Pfam" id="PF01963">
    <property type="entry name" value="TraB_PrgY_gumN"/>
    <property type="match status" value="1"/>
</dbReference>
<proteinExistence type="predicted"/>
<dbReference type="PANTHER" id="PTHR21530">
    <property type="entry name" value="PHEROMONE SHUTDOWN PROTEIN"/>
    <property type="match status" value="1"/>
</dbReference>